<dbReference type="Proteomes" id="UP000245383">
    <property type="component" value="Unassembled WGS sequence"/>
</dbReference>
<dbReference type="AlphaFoldDB" id="A0A2T9YVM1"/>
<dbReference type="EMBL" id="MBFR01000035">
    <property type="protein sequence ID" value="PVU96334.1"/>
    <property type="molecule type" value="Genomic_DNA"/>
</dbReference>
<evidence type="ECO:0000313" key="1">
    <source>
        <dbReference type="EMBL" id="PVU96334.1"/>
    </source>
</evidence>
<sequence length="214" mass="24176">MYWNNKSSIQINQENTVATGNKALQGAQKHNVHGTETQLKPTTKNNLGGASLLHNFPGSDTPSRELHKEPGSELVAKTNIFRTEKKNQAFRAIGNTHKIQGSDDVVMDDIEVEYVAPTHAYSRFESREELGAVLIPEHFKDIGMFANLPIKRNLEYDYFDIEESQNMDIPSPDLLQHYSLHEKLEPFLGTIESSPILFRNFSLMPAPTPFKLIP</sequence>
<gene>
    <name evidence="1" type="ORF">BB561_001242</name>
</gene>
<accession>A0A2T9YVM1</accession>
<keyword evidence="2" id="KW-1185">Reference proteome</keyword>
<evidence type="ECO:0000313" key="2">
    <source>
        <dbReference type="Proteomes" id="UP000245383"/>
    </source>
</evidence>
<name>A0A2T9YVM1_9FUNG</name>
<proteinExistence type="predicted"/>
<comment type="caution">
    <text evidence="1">The sequence shown here is derived from an EMBL/GenBank/DDBJ whole genome shotgun (WGS) entry which is preliminary data.</text>
</comment>
<protein>
    <submittedName>
        <fullName evidence="1">Uncharacterized protein</fullName>
    </submittedName>
</protein>
<organism evidence="1 2">
    <name type="scientific">Smittium simulii</name>
    <dbReference type="NCBI Taxonomy" id="133385"/>
    <lineage>
        <taxon>Eukaryota</taxon>
        <taxon>Fungi</taxon>
        <taxon>Fungi incertae sedis</taxon>
        <taxon>Zoopagomycota</taxon>
        <taxon>Kickxellomycotina</taxon>
        <taxon>Harpellomycetes</taxon>
        <taxon>Harpellales</taxon>
        <taxon>Legeriomycetaceae</taxon>
        <taxon>Smittium</taxon>
    </lineage>
</organism>
<reference evidence="1 2" key="1">
    <citation type="journal article" date="2018" name="MBio">
        <title>Comparative Genomics Reveals the Core Gene Toolbox for the Fungus-Insect Symbiosis.</title>
        <authorList>
            <person name="Wang Y."/>
            <person name="Stata M."/>
            <person name="Wang W."/>
            <person name="Stajich J.E."/>
            <person name="White M.M."/>
            <person name="Moncalvo J.M."/>
        </authorList>
    </citation>
    <scope>NUCLEOTIDE SEQUENCE [LARGE SCALE GENOMIC DNA]</scope>
    <source>
        <strain evidence="1 2">SWE-8-4</strain>
    </source>
</reference>